<comment type="caution">
    <text evidence="2">The sequence shown here is derived from an EMBL/GenBank/DDBJ whole genome shotgun (WGS) entry which is preliminary data.</text>
</comment>
<reference evidence="2" key="2">
    <citation type="submission" date="2021-02" db="EMBL/GenBank/DDBJ databases">
        <authorList>
            <person name="Kimball J.A."/>
            <person name="Haas M.W."/>
            <person name="Macchietto M."/>
            <person name="Kono T."/>
            <person name="Duquette J."/>
            <person name="Shao M."/>
        </authorList>
    </citation>
    <scope>NUCLEOTIDE SEQUENCE</scope>
    <source>
        <tissue evidence="2">Fresh leaf tissue</tissue>
    </source>
</reference>
<proteinExistence type="predicted"/>
<feature type="compositionally biased region" description="Basic and acidic residues" evidence="1">
    <location>
        <begin position="1"/>
        <end position="12"/>
    </location>
</feature>
<feature type="region of interest" description="Disordered" evidence="1">
    <location>
        <begin position="1"/>
        <end position="70"/>
    </location>
</feature>
<dbReference type="Proteomes" id="UP000729402">
    <property type="component" value="Unassembled WGS sequence"/>
</dbReference>
<accession>A0A8J6BF57</accession>
<sequence length="70" mass="7385">MAGERKLKESVKDNQPGGGGGGGGGGERGNRRHVTPRDPLRVPPPPPPLRAEIEASSQHRVPRRSGDLDS</sequence>
<dbReference type="AlphaFoldDB" id="A0A8J6BF57"/>
<evidence type="ECO:0000313" key="3">
    <source>
        <dbReference type="Proteomes" id="UP000729402"/>
    </source>
</evidence>
<dbReference type="EMBL" id="JAAALK010000082">
    <property type="protein sequence ID" value="KAG8086069.1"/>
    <property type="molecule type" value="Genomic_DNA"/>
</dbReference>
<gene>
    <name evidence="2" type="ORF">GUJ93_ZPchr0010g10439</name>
</gene>
<organism evidence="2 3">
    <name type="scientific">Zizania palustris</name>
    <name type="common">Northern wild rice</name>
    <dbReference type="NCBI Taxonomy" id="103762"/>
    <lineage>
        <taxon>Eukaryota</taxon>
        <taxon>Viridiplantae</taxon>
        <taxon>Streptophyta</taxon>
        <taxon>Embryophyta</taxon>
        <taxon>Tracheophyta</taxon>
        <taxon>Spermatophyta</taxon>
        <taxon>Magnoliopsida</taxon>
        <taxon>Liliopsida</taxon>
        <taxon>Poales</taxon>
        <taxon>Poaceae</taxon>
        <taxon>BOP clade</taxon>
        <taxon>Oryzoideae</taxon>
        <taxon>Oryzeae</taxon>
        <taxon>Zizaniinae</taxon>
        <taxon>Zizania</taxon>
    </lineage>
</organism>
<name>A0A8J6BF57_ZIZPA</name>
<feature type="compositionally biased region" description="Gly residues" evidence="1">
    <location>
        <begin position="16"/>
        <end position="27"/>
    </location>
</feature>
<evidence type="ECO:0000256" key="1">
    <source>
        <dbReference type="SAM" id="MobiDB-lite"/>
    </source>
</evidence>
<protein>
    <submittedName>
        <fullName evidence="2">Uncharacterized protein</fullName>
    </submittedName>
</protein>
<keyword evidence="3" id="KW-1185">Reference proteome</keyword>
<reference evidence="2" key="1">
    <citation type="journal article" date="2021" name="bioRxiv">
        <title>Whole Genome Assembly and Annotation of Northern Wild Rice, Zizania palustris L., Supports a Whole Genome Duplication in the Zizania Genus.</title>
        <authorList>
            <person name="Haas M."/>
            <person name="Kono T."/>
            <person name="Macchietto M."/>
            <person name="Millas R."/>
            <person name="McGilp L."/>
            <person name="Shao M."/>
            <person name="Duquette J."/>
            <person name="Hirsch C.N."/>
            <person name="Kimball J."/>
        </authorList>
    </citation>
    <scope>NUCLEOTIDE SEQUENCE</scope>
    <source>
        <tissue evidence="2">Fresh leaf tissue</tissue>
    </source>
</reference>
<evidence type="ECO:0000313" key="2">
    <source>
        <dbReference type="EMBL" id="KAG8086069.1"/>
    </source>
</evidence>